<dbReference type="InterPro" id="IPR011576">
    <property type="entry name" value="Pyridox_Oxase_N"/>
</dbReference>
<dbReference type="GO" id="GO:0070967">
    <property type="term" value="F:coenzyme F420 binding"/>
    <property type="evidence" value="ECO:0007669"/>
    <property type="project" value="TreeGrafter"/>
</dbReference>
<feature type="region of interest" description="Disordered" evidence="2">
    <location>
        <begin position="108"/>
        <end position="140"/>
    </location>
</feature>
<dbReference type="STRING" id="394193.SAMN04489732_106335"/>
<dbReference type="InterPro" id="IPR052019">
    <property type="entry name" value="F420H2_bilvrd_red/Heme_oxyg"/>
</dbReference>
<sequence>MADWQTFAAAAPSLADRVRTRFTSAESHILATLRRDGSPRVSGSEVNFQGTSLYIGSMSNAVKARDLLRDPRFALHAHPGDPTTDGDAKLAGLATEVTDPVLVAQIVGGGEQSGGEPGGGEGSGGEGSGGEQGGGEQAVEEQSHLFHLDIREAALTWVADNTLFVESWKEGRGLVRFARPDNGPAIRTDLD</sequence>
<evidence type="ECO:0000313" key="5">
    <source>
        <dbReference type="Proteomes" id="UP000198582"/>
    </source>
</evidence>
<dbReference type="AlphaFoldDB" id="A0A1H8X676"/>
<accession>A0A1H8X676</accession>
<feature type="domain" description="Pyridoxamine 5'-phosphate oxidase N-terminal" evidence="3">
    <location>
        <begin position="16"/>
        <end position="106"/>
    </location>
</feature>
<dbReference type="SUPFAM" id="SSF50475">
    <property type="entry name" value="FMN-binding split barrel"/>
    <property type="match status" value="1"/>
</dbReference>
<dbReference type="EMBL" id="FOEF01000006">
    <property type="protein sequence ID" value="SEP35399.1"/>
    <property type="molecule type" value="Genomic_DNA"/>
</dbReference>
<reference evidence="5" key="1">
    <citation type="submission" date="2016-10" db="EMBL/GenBank/DDBJ databases">
        <authorList>
            <person name="Varghese N."/>
            <person name="Submissions S."/>
        </authorList>
    </citation>
    <scope>NUCLEOTIDE SEQUENCE [LARGE SCALE GENOMIC DNA]</scope>
    <source>
        <strain evidence="5">DSM 44993</strain>
    </source>
</reference>
<dbReference type="InterPro" id="IPR012349">
    <property type="entry name" value="Split_barrel_FMN-bd"/>
</dbReference>
<gene>
    <name evidence="4" type="ORF">SAMN04489732_106335</name>
</gene>
<feature type="compositionally biased region" description="Gly residues" evidence="2">
    <location>
        <begin position="108"/>
        <end position="136"/>
    </location>
</feature>
<dbReference type="PANTHER" id="PTHR35176:SF6">
    <property type="entry name" value="HEME OXYGENASE HI_0854-RELATED"/>
    <property type="match status" value="1"/>
</dbReference>
<dbReference type="OrthoDB" id="5115613at2"/>
<protein>
    <submittedName>
        <fullName evidence="4">Pyridoxamine 5'-phosphate oxidase</fullName>
    </submittedName>
</protein>
<organism evidence="4 5">
    <name type="scientific">Amycolatopsis saalfeldensis</name>
    <dbReference type="NCBI Taxonomy" id="394193"/>
    <lineage>
        <taxon>Bacteria</taxon>
        <taxon>Bacillati</taxon>
        <taxon>Actinomycetota</taxon>
        <taxon>Actinomycetes</taxon>
        <taxon>Pseudonocardiales</taxon>
        <taxon>Pseudonocardiaceae</taxon>
        <taxon>Amycolatopsis</taxon>
    </lineage>
</organism>
<dbReference type="RefSeq" id="WP_091617830.1">
    <property type="nucleotide sequence ID" value="NZ_FOEF01000006.1"/>
</dbReference>
<dbReference type="PANTHER" id="PTHR35176">
    <property type="entry name" value="HEME OXYGENASE HI_0854-RELATED"/>
    <property type="match status" value="1"/>
</dbReference>
<evidence type="ECO:0000259" key="3">
    <source>
        <dbReference type="Pfam" id="PF01243"/>
    </source>
</evidence>
<dbReference type="Pfam" id="PF01243">
    <property type="entry name" value="PNPOx_N"/>
    <property type="match status" value="1"/>
</dbReference>
<dbReference type="Proteomes" id="UP000198582">
    <property type="component" value="Unassembled WGS sequence"/>
</dbReference>
<keyword evidence="5" id="KW-1185">Reference proteome</keyword>
<proteinExistence type="predicted"/>
<evidence type="ECO:0000313" key="4">
    <source>
        <dbReference type="EMBL" id="SEP35399.1"/>
    </source>
</evidence>
<dbReference type="Gene3D" id="2.30.110.10">
    <property type="entry name" value="Electron Transport, Fmn-binding Protein, Chain A"/>
    <property type="match status" value="1"/>
</dbReference>
<evidence type="ECO:0000256" key="1">
    <source>
        <dbReference type="ARBA" id="ARBA00023002"/>
    </source>
</evidence>
<keyword evidence="1" id="KW-0560">Oxidoreductase</keyword>
<dbReference type="GO" id="GO:0005829">
    <property type="term" value="C:cytosol"/>
    <property type="evidence" value="ECO:0007669"/>
    <property type="project" value="TreeGrafter"/>
</dbReference>
<name>A0A1H8X676_9PSEU</name>
<evidence type="ECO:0000256" key="2">
    <source>
        <dbReference type="SAM" id="MobiDB-lite"/>
    </source>
</evidence>
<dbReference type="GO" id="GO:0016627">
    <property type="term" value="F:oxidoreductase activity, acting on the CH-CH group of donors"/>
    <property type="evidence" value="ECO:0007669"/>
    <property type="project" value="TreeGrafter"/>
</dbReference>